<dbReference type="OrthoDB" id="10248838at2759"/>
<dbReference type="PANTHER" id="PTHR31030">
    <property type="entry name" value="PLASMA MEMBRANE FUSION PROTEIN PRM1"/>
    <property type="match status" value="1"/>
</dbReference>
<dbReference type="STRING" id="1077348.A0A2G8SQ33"/>
<dbReference type="PANTHER" id="PTHR31030:SF1">
    <property type="entry name" value="PLASMA MEMBRANE FUSION PROTEIN PRM1"/>
    <property type="match status" value="1"/>
</dbReference>
<evidence type="ECO:0000256" key="7">
    <source>
        <dbReference type="ARBA" id="ARBA00022989"/>
    </source>
</evidence>
<reference evidence="12 13" key="1">
    <citation type="journal article" date="2015" name="Sci. Rep.">
        <title>Chromosome-level genome map provides insights into diverse defense mechanisms in the medicinal fungus Ganoderma sinense.</title>
        <authorList>
            <person name="Zhu Y."/>
            <person name="Xu J."/>
            <person name="Sun C."/>
            <person name="Zhou S."/>
            <person name="Xu H."/>
            <person name="Nelson D.R."/>
            <person name="Qian J."/>
            <person name="Song J."/>
            <person name="Luo H."/>
            <person name="Xiang L."/>
            <person name="Li Y."/>
            <person name="Xu Z."/>
            <person name="Ji A."/>
            <person name="Wang L."/>
            <person name="Lu S."/>
            <person name="Hayward A."/>
            <person name="Sun W."/>
            <person name="Li X."/>
            <person name="Schwartz D.C."/>
            <person name="Wang Y."/>
            <person name="Chen S."/>
        </authorList>
    </citation>
    <scope>NUCLEOTIDE SEQUENCE [LARGE SCALE GENOMIC DNA]</scope>
    <source>
        <strain evidence="12 13">ZZ0214-1</strain>
    </source>
</reference>
<protein>
    <recommendedName>
        <fullName evidence="10">Plasma membrane fusion protein PRM1</fullName>
    </recommendedName>
</protein>
<feature type="transmembrane region" description="Helical" evidence="10">
    <location>
        <begin position="388"/>
        <end position="412"/>
    </location>
</feature>
<feature type="transmembrane region" description="Helical" evidence="10">
    <location>
        <begin position="292"/>
        <end position="314"/>
    </location>
</feature>
<evidence type="ECO:0000256" key="1">
    <source>
        <dbReference type="ARBA" id="ARBA00002512"/>
    </source>
</evidence>
<evidence type="ECO:0000256" key="6">
    <source>
        <dbReference type="ARBA" id="ARBA00022971"/>
    </source>
</evidence>
<proteinExistence type="inferred from homology"/>
<comment type="function">
    <text evidence="1 10">Involved in cell fusion during mating by stabilizing the plasma membrane fusion event.</text>
</comment>
<feature type="transmembrane region" description="Helical" evidence="10">
    <location>
        <begin position="600"/>
        <end position="625"/>
    </location>
</feature>
<feature type="region of interest" description="Disordered" evidence="11">
    <location>
        <begin position="1068"/>
        <end position="1090"/>
    </location>
</feature>
<dbReference type="Proteomes" id="UP000230002">
    <property type="component" value="Unassembled WGS sequence"/>
</dbReference>
<dbReference type="GO" id="GO:0005886">
    <property type="term" value="C:plasma membrane"/>
    <property type="evidence" value="ECO:0007669"/>
    <property type="project" value="UniProtKB-SubCell"/>
</dbReference>
<evidence type="ECO:0000256" key="3">
    <source>
        <dbReference type="ARBA" id="ARBA00010780"/>
    </source>
</evidence>
<gene>
    <name evidence="12" type="ORF">GSI_01483</name>
</gene>
<keyword evidence="7 10" id="KW-1133">Transmembrane helix</keyword>
<evidence type="ECO:0000256" key="9">
    <source>
        <dbReference type="ARBA" id="ARBA00023180"/>
    </source>
</evidence>
<feature type="compositionally biased region" description="Polar residues" evidence="11">
    <location>
        <begin position="912"/>
        <end position="930"/>
    </location>
</feature>
<evidence type="ECO:0000256" key="2">
    <source>
        <dbReference type="ARBA" id="ARBA00004651"/>
    </source>
</evidence>
<comment type="subcellular location">
    <subcellularLocation>
        <location evidence="2 10">Cell membrane</location>
        <topology evidence="2 10">Multi-pass membrane protein</topology>
    </subcellularLocation>
</comment>
<feature type="compositionally biased region" description="Polar residues" evidence="11">
    <location>
        <begin position="848"/>
        <end position="880"/>
    </location>
</feature>
<keyword evidence="8 10" id="KW-0472">Membrane</keyword>
<keyword evidence="4 10" id="KW-1003">Cell membrane</keyword>
<keyword evidence="5 10" id="KW-0812">Transmembrane</keyword>
<evidence type="ECO:0000256" key="4">
    <source>
        <dbReference type="ARBA" id="ARBA00022475"/>
    </source>
</evidence>
<dbReference type="AlphaFoldDB" id="A0A2G8SQ33"/>
<evidence type="ECO:0000313" key="13">
    <source>
        <dbReference type="Proteomes" id="UP000230002"/>
    </source>
</evidence>
<feature type="region of interest" description="Disordered" evidence="11">
    <location>
        <begin position="835"/>
        <end position="930"/>
    </location>
</feature>
<accession>A0A2G8SQ33</accession>
<dbReference type="EMBL" id="AYKW01000002">
    <property type="protein sequence ID" value="PIL35823.1"/>
    <property type="molecule type" value="Genomic_DNA"/>
</dbReference>
<evidence type="ECO:0000256" key="11">
    <source>
        <dbReference type="SAM" id="MobiDB-lite"/>
    </source>
</evidence>
<name>A0A2G8SQ33_9APHY</name>
<dbReference type="GO" id="GO:0032220">
    <property type="term" value="P:plasma membrane fusion involved in cytogamy"/>
    <property type="evidence" value="ECO:0007669"/>
    <property type="project" value="TreeGrafter"/>
</dbReference>
<keyword evidence="13" id="KW-1185">Reference proteome</keyword>
<evidence type="ECO:0000256" key="10">
    <source>
        <dbReference type="RuleBase" id="RU366035"/>
    </source>
</evidence>
<feature type="transmembrane region" description="Helical" evidence="10">
    <location>
        <begin position="20"/>
        <end position="41"/>
    </location>
</feature>
<feature type="transmembrane region" description="Helical" evidence="10">
    <location>
        <begin position="100"/>
        <end position="120"/>
    </location>
</feature>
<evidence type="ECO:0000256" key="5">
    <source>
        <dbReference type="ARBA" id="ARBA00022692"/>
    </source>
</evidence>
<keyword evidence="9" id="KW-0325">Glycoprotein</keyword>
<evidence type="ECO:0000313" key="12">
    <source>
        <dbReference type="EMBL" id="PIL35823.1"/>
    </source>
</evidence>
<sequence>MTSRIESVDYAHDIRPYLQLPHLLSLTWLAYPILSLVFVVFRLQLSSDSAQDAVANAKEDLLASCKAAEHAATSAASMPRYLAIATNQQITDAVNGTMNAARATLVLALTVMEAIINFVIDIYRSTLLCFIELIVRSVLSVLITLVNDANSLIQAAAGPIATALEDAVKVVNVFLSGASKVAGIIGLDVPSQIDTSGLEKLRNFTLPSSIGDSLQSLNNSIPSPSDLKGKIESIVDTPFELLKKDINDTFGGLSFDVSALPLPSQNTVTFCDQMDTSVVDDLGRDLVKVVKIGTIIMIFLILLLIAANCALEWYKWRSMKTHFQRIRDGLVSDPDVKTQRAPDGRLMVGMSDHDLMSIEGTMSHPLVTKIVNKLELLLRLSKPKKDKLIWFSHYVFHPPAMACFLIGFFGLLSVELQLLAIGPIQAKFQQQTAASVSDFSNLIATSINASMYNQSAAYATQVNTRVDHVQSTINDGVFGWVNGTTTTLNDTISTFYSDVQNVITSVFGGTPLNEPLQEFLNCFLGSKVNAIESALTFLHDNLHVDIPRVNDTVLVLSPQSVNEATQPIAEAAVGTGNSDNSGLVARVVAVYIRSLKQERIMFGIFAALWLFVVLMALCILFWTTYGRPLLMRARSRRGGNGQSPDHIDAFYGGYASEKHVEAGENENMHDIKLTDEKAEPGVGGHFWSSFKAPWGGKAARTDGGEPAPPYPQVMQKPEYQKSWDNILDSADFAPHEADAESNAKISRPFRLMALSRKPSERKGTWLSLFGMSKKEDAPELPENGLVYTQEREVLTDEKPQQSEPEPSALKSRFHEHLEAPAFHKPSFSKHAQLFKSISRSKKQQQQSPNQDDSFTDPLISSTERSDSFSTQPQPQASSAFPTDPFVDRFPAGQTFETQALTQLRPHRRSRSRPNLSISTDNTTFIPDNNLPMSVQTPASDDMPMPVPPKPWVQQDVKASTKAAGIPLPLYYGYERPPPGLAPAPQPAQVSSRYLKPPTLLPSLPKRQQQQVRIDPDTSTPVTRLMTTTHARKSSQAVDPFVTPFDDEHRVAPATLTYAVSWPRAAQNPFADPTAAPRRPDSNPFATAIAV</sequence>
<comment type="similarity">
    <text evidence="3 10">Belongs to the PRM1 family.</text>
</comment>
<evidence type="ECO:0000256" key="8">
    <source>
        <dbReference type="ARBA" id="ARBA00023136"/>
    </source>
</evidence>
<comment type="caution">
    <text evidence="12">The sequence shown here is derived from an EMBL/GenBank/DDBJ whole genome shotgun (WGS) entry which is preliminary data.</text>
</comment>
<dbReference type="InterPro" id="IPR026777">
    <property type="entry name" value="PRM1"/>
</dbReference>
<organism evidence="12 13">
    <name type="scientific">Ganoderma sinense ZZ0214-1</name>
    <dbReference type="NCBI Taxonomy" id="1077348"/>
    <lineage>
        <taxon>Eukaryota</taxon>
        <taxon>Fungi</taxon>
        <taxon>Dikarya</taxon>
        <taxon>Basidiomycota</taxon>
        <taxon>Agaricomycotina</taxon>
        <taxon>Agaricomycetes</taxon>
        <taxon>Polyporales</taxon>
        <taxon>Polyporaceae</taxon>
        <taxon>Ganoderma</taxon>
    </lineage>
</organism>
<keyword evidence="6 10" id="KW-0184">Conjugation</keyword>
<dbReference type="GO" id="GO:0043332">
    <property type="term" value="C:mating projection tip"/>
    <property type="evidence" value="ECO:0007669"/>
    <property type="project" value="UniProtKB-UniRule"/>
</dbReference>